<organism evidence="1 2">
    <name type="scientific">Cuscuta australis</name>
    <dbReference type="NCBI Taxonomy" id="267555"/>
    <lineage>
        <taxon>Eukaryota</taxon>
        <taxon>Viridiplantae</taxon>
        <taxon>Streptophyta</taxon>
        <taxon>Embryophyta</taxon>
        <taxon>Tracheophyta</taxon>
        <taxon>Spermatophyta</taxon>
        <taxon>Magnoliopsida</taxon>
        <taxon>eudicotyledons</taxon>
        <taxon>Gunneridae</taxon>
        <taxon>Pentapetalae</taxon>
        <taxon>asterids</taxon>
        <taxon>lamiids</taxon>
        <taxon>Solanales</taxon>
        <taxon>Convolvulaceae</taxon>
        <taxon>Cuscuteae</taxon>
        <taxon>Cuscuta</taxon>
        <taxon>Cuscuta subgen. Grammica</taxon>
        <taxon>Cuscuta sect. Cleistogrammica</taxon>
    </lineage>
</organism>
<gene>
    <name evidence="1" type="ORF">DM860_006042</name>
</gene>
<name>A0A328DML7_9ASTE</name>
<dbReference type="Proteomes" id="UP000249390">
    <property type="component" value="Unassembled WGS sequence"/>
</dbReference>
<comment type="caution">
    <text evidence="1">The sequence shown here is derived from an EMBL/GenBank/DDBJ whole genome shotgun (WGS) entry which is preliminary data.</text>
</comment>
<dbReference type="AlphaFoldDB" id="A0A328DML7"/>
<proteinExistence type="predicted"/>
<dbReference type="EMBL" id="NQVE01000125">
    <property type="protein sequence ID" value="RAL45888.1"/>
    <property type="molecule type" value="Genomic_DNA"/>
</dbReference>
<evidence type="ECO:0000313" key="1">
    <source>
        <dbReference type="EMBL" id="RAL45888.1"/>
    </source>
</evidence>
<accession>A0A328DML7</accession>
<sequence>MLQIDDRLRPIGRKTERGNGAVFLFTRESDLYSVLLNYSALFVSQLSAPNSLCSPFPKAFKATG</sequence>
<keyword evidence="2" id="KW-1185">Reference proteome</keyword>
<protein>
    <submittedName>
        <fullName evidence="1">Uncharacterized protein</fullName>
    </submittedName>
</protein>
<reference evidence="1 2" key="1">
    <citation type="submission" date="2018-06" db="EMBL/GenBank/DDBJ databases">
        <title>The Genome of Cuscuta australis (Dodder) Provides Insight into the Evolution of Plant Parasitism.</title>
        <authorList>
            <person name="Liu H."/>
        </authorList>
    </citation>
    <scope>NUCLEOTIDE SEQUENCE [LARGE SCALE GENOMIC DNA]</scope>
    <source>
        <strain evidence="2">cv. Yunnan</strain>
        <tissue evidence="1">Vines</tissue>
    </source>
</reference>
<evidence type="ECO:0000313" key="2">
    <source>
        <dbReference type="Proteomes" id="UP000249390"/>
    </source>
</evidence>